<name>A0A2H9TI93_9FUNG</name>
<dbReference type="InterPro" id="IPR050055">
    <property type="entry name" value="EF-Tu_GTPase"/>
</dbReference>
<dbReference type="PANTHER" id="PTHR43721">
    <property type="entry name" value="ELONGATION FACTOR TU-RELATED"/>
    <property type="match status" value="1"/>
</dbReference>
<sequence length="477" mass="51755">MPTHAVPENINIGLLGHVDAGKTTLARLLSTHASTACFDKSPQSQSRGITLDLGFSSLSISSRQFTLVDCPGHATLLRTVLCASAIIDAVVLVVGPEGIQTQTAECLVLAECTTERLLVALTKMDLFTEPDRSKKIEELKTKIGKVLAATKFKEVQVIPVSPYIEDTKEQFLVALDRLVPGSPLRDPSGTALVAVDHCFTVKGHGPVMTGTVLQGTISIGDKLEICSLQTTCKIKTIQSYKRSMNSAMQGDRVGLGVTGLVSVDGIERTLLSIPGHQRPIDSFVMTARPIKYYKHPLISGVKLHVSVLHQTTTGTLTFYRASGEEGEFINTIEDCSSDVKVLVQLTMRVIAPPGSAVLVSKLDDDPKAKSCRLALYGHVTGMGEPKIFRWKYKRGMVQRVVDDRRLIGYGLCPTSAGLQRFLGMECHILAQDGSYISTGRIQSPFGTTGKFNISLDHPSRAGDYSNSIVELRIKTFI</sequence>
<dbReference type="GO" id="GO:0001514">
    <property type="term" value="P:selenocysteine incorporation"/>
    <property type="evidence" value="ECO:0007669"/>
    <property type="project" value="TreeGrafter"/>
</dbReference>
<evidence type="ECO:0000313" key="2">
    <source>
        <dbReference type="EMBL" id="PJF17483.1"/>
    </source>
</evidence>
<evidence type="ECO:0000313" key="3">
    <source>
        <dbReference type="Proteomes" id="UP000240830"/>
    </source>
</evidence>
<dbReference type="PANTHER" id="PTHR43721:SF11">
    <property type="entry name" value="SELENOCYSTEINE-SPECIFIC ELONGATION FACTOR"/>
    <property type="match status" value="1"/>
</dbReference>
<dbReference type="Gene3D" id="2.40.30.10">
    <property type="entry name" value="Translation factors"/>
    <property type="match status" value="2"/>
</dbReference>
<feature type="domain" description="Tr-type G" evidence="1">
    <location>
        <begin position="7"/>
        <end position="184"/>
    </location>
</feature>
<dbReference type="Pfam" id="PF00009">
    <property type="entry name" value="GTP_EFTU"/>
    <property type="match status" value="1"/>
</dbReference>
<dbReference type="EMBL" id="MTSL01000173">
    <property type="protein sequence ID" value="PJF17483.1"/>
    <property type="molecule type" value="Genomic_DNA"/>
</dbReference>
<dbReference type="SUPFAM" id="SSF50447">
    <property type="entry name" value="Translation proteins"/>
    <property type="match status" value="1"/>
</dbReference>
<gene>
    <name evidence="2" type="ORF">PSACC_02706</name>
</gene>
<comment type="caution">
    <text evidence="2">The sequence shown here is derived from an EMBL/GenBank/DDBJ whole genome shotgun (WGS) entry which is preliminary data.</text>
</comment>
<keyword evidence="3" id="KW-1185">Reference proteome</keyword>
<dbReference type="SUPFAM" id="SSF52540">
    <property type="entry name" value="P-loop containing nucleoside triphosphate hydrolases"/>
    <property type="match status" value="1"/>
</dbReference>
<accession>A0A2H9TI93</accession>
<dbReference type="PROSITE" id="PS51722">
    <property type="entry name" value="G_TR_2"/>
    <property type="match status" value="1"/>
</dbReference>
<dbReference type="STRING" id="1246581.A0A2H9TI93"/>
<dbReference type="InterPro" id="IPR049394">
    <property type="entry name" value="eEFSec_C"/>
</dbReference>
<proteinExistence type="predicted"/>
<dbReference type="InterPro" id="IPR027417">
    <property type="entry name" value="P-loop_NTPase"/>
</dbReference>
<dbReference type="Proteomes" id="UP000240830">
    <property type="component" value="Unassembled WGS sequence"/>
</dbReference>
<protein>
    <recommendedName>
        <fullName evidence="1">Tr-type G domain-containing protein</fullName>
    </recommendedName>
</protein>
<reference evidence="2 3" key="1">
    <citation type="submission" date="2016-10" db="EMBL/GenBank/DDBJ databases">
        <title>The genome of Paramicrosporidium saccamoebae is the missing link in understanding Cryptomycota and Microsporidia evolution.</title>
        <authorList>
            <person name="Quandt C.A."/>
            <person name="Beaudet D."/>
            <person name="Corsaro D."/>
            <person name="Michel R."/>
            <person name="Corradi N."/>
            <person name="James T."/>
        </authorList>
    </citation>
    <scope>NUCLEOTIDE SEQUENCE [LARGE SCALE GENOMIC DNA]</scope>
    <source>
        <strain evidence="2 3">KSL3</strain>
    </source>
</reference>
<dbReference type="InterPro" id="IPR009000">
    <property type="entry name" value="Transl_B-barrel_sf"/>
</dbReference>
<dbReference type="Pfam" id="PF21131">
    <property type="entry name" value="eEFSec_4th"/>
    <property type="match status" value="1"/>
</dbReference>
<dbReference type="PRINTS" id="PR00315">
    <property type="entry name" value="ELONGATNFCT"/>
</dbReference>
<dbReference type="GO" id="GO:0005525">
    <property type="term" value="F:GTP binding"/>
    <property type="evidence" value="ECO:0007669"/>
    <property type="project" value="InterPro"/>
</dbReference>
<dbReference type="Gene3D" id="3.40.50.300">
    <property type="entry name" value="P-loop containing nucleotide triphosphate hydrolases"/>
    <property type="match status" value="1"/>
</dbReference>
<organism evidence="2 3">
    <name type="scientific">Paramicrosporidium saccamoebae</name>
    <dbReference type="NCBI Taxonomy" id="1246581"/>
    <lineage>
        <taxon>Eukaryota</taxon>
        <taxon>Fungi</taxon>
        <taxon>Fungi incertae sedis</taxon>
        <taxon>Cryptomycota</taxon>
        <taxon>Cryptomycota incertae sedis</taxon>
        <taxon>Paramicrosporidium</taxon>
    </lineage>
</organism>
<dbReference type="AlphaFoldDB" id="A0A2H9TI93"/>
<dbReference type="InterPro" id="IPR000795">
    <property type="entry name" value="T_Tr_GTP-bd_dom"/>
</dbReference>
<dbReference type="OrthoDB" id="2067at2759"/>
<dbReference type="GO" id="GO:0003746">
    <property type="term" value="F:translation elongation factor activity"/>
    <property type="evidence" value="ECO:0007669"/>
    <property type="project" value="TreeGrafter"/>
</dbReference>
<evidence type="ECO:0000259" key="1">
    <source>
        <dbReference type="PROSITE" id="PS51722"/>
    </source>
</evidence>
<dbReference type="GO" id="GO:0003924">
    <property type="term" value="F:GTPase activity"/>
    <property type="evidence" value="ECO:0007669"/>
    <property type="project" value="InterPro"/>
</dbReference>